<keyword evidence="3 6" id="KW-0479">Metal-binding</keyword>
<dbReference type="InterPro" id="IPR001128">
    <property type="entry name" value="Cyt_P450"/>
</dbReference>
<keyword evidence="5 6" id="KW-0408">Iron</keyword>
<evidence type="ECO:0000256" key="2">
    <source>
        <dbReference type="ARBA" id="ARBA00010617"/>
    </source>
</evidence>
<dbReference type="SUPFAM" id="SSF48264">
    <property type="entry name" value="Cytochrome P450"/>
    <property type="match status" value="1"/>
</dbReference>
<dbReference type="InterPro" id="IPR017972">
    <property type="entry name" value="Cyt_P450_CS"/>
</dbReference>
<dbReference type="AlphaFoldDB" id="A0A9W4KC73"/>
<organism evidence="9 10">
    <name type="scientific">Penicillium egyptiacum</name>
    <dbReference type="NCBI Taxonomy" id="1303716"/>
    <lineage>
        <taxon>Eukaryota</taxon>
        <taxon>Fungi</taxon>
        <taxon>Dikarya</taxon>
        <taxon>Ascomycota</taxon>
        <taxon>Pezizomycotina</taxon>
        <taxon>Eurotiomycetes</taxon>
        <taxon>Eurotiomycetidae</taxon>
        <taxon>Eurotiales</taxon>
        <taxon>Aspergillaceae</taxon>
        <taxon>Penicillium</taxon>
    </lineage>
</organism>
<feature type="binding site" description="axial binding residue" evidence="6">
    <location>
        <position position="403"/>
    </location>
    <ligand>
        <name>heme</name>
        <dbReference type="ChEBI" id="CHEBI:30413"/>
    </ligand>
    <ligandPart>
        <name>Fe</name>
        <dbReference type="ChEBI" id="CHEBI:18248"/>
    </ligandPart>
</feature>
<dbReference type="Pfam" id="PF00067">
    <property type="entry name" value="p450"/>
    <property type="match status" value="2"/>
</dbReference>
<comment type="caution">
    <text evidence="9">The sequence shown here is derived from an EMBL/GenBank/DDBJ whole genome shotgun (WGS) entry which is preliminary data.</text>
</comment>
<gene>
    <name evidence="9" type="ORF">PEGY_LOCUS3593</name>
</gene>
<comment type="similarity">
    <text evidence="2 7">Belongs to the cytochrome P450 family.</text>
</comment>
<dbReference type="InterPro" id="IPR050121">
    <property type="entry name" value="Cytochrome_P450_monoxygenase"/>
</dbReference>
<dbReference type="PANTHER" id="PTHR24305:SF85">
    <property type="entry name" value="P450, PUTATIVE (EUROFUNG)-RELATED"/>
    <property type="match status" value="1"/>
</dbReference>
<dbReference type="InterPro" id="IPR036396">
    <property type="entry name" value="Cyt_P450_sf"/>
</dbReference>
<feature type="transmembrane region" description="Helical" evidence="8">
    <location>
        <begin position="6"/>
        <end position="26"/>
    </location>
</feature>
<keyword evidence="8" id="KW-1133">Transmembrane helix</keyword>
<evidence type="ECO:0000256" key="4">
    <source>
        <dbReference type="ARBA" id="ARBA00023002"/>
    </source>
</evidence>
<evidence type="ECO:0000256" key="7">
    <source>
        <dbReference type="RuleBase" id="RU000461"/>
    </source>
</evidence>
<keyword evidence="6 7" id="KW-0349">Heme</keyword>
<sequence length="462" mass="52489">MGLAENALSLVTATNAILGLVAYVALKFGWQVIYYRFFSPLAKFPGPFWGSVTRLWIAWHNLQETEVPTVYALAKKYGPVIRITPTLLLVSDHERLPEVYHRNADKTGHYITGSFGETESLFSMRSHKTHAVSRKHVAGPLQQYQKMEPLIDARITEWSTKLNEKFVKSGEAFDFSWWAVYMAYDIISEIGFGEPFGFIEKGEDIGGLIQSFHDGLPAFGLLARLHPFTSWTFLDATTEDGKPLDLQYIRAEVLLVLLAGADTTGTAFQAMVQFLMTNPDVYERMMAEIDSAVRKGLISDMPQYNEVLEHLPFYVASVKETMRLCPSAPTIFPRYVPEPGLDLYGYFAPAGTEICCNPYLVHRDPKLYGDDAEEFKPERWLDAEKAKSYNKYNFSFGYGSRVCLGRDIAMMELFKGPLQFFRQYKPETVKGKPEAKFMIKGGIGYWRDVWLTVSPRPEVKAE</sequence>
<dbReference type="GO" id="GO:0005506">
    <property type="term" value="F:iron ion binding"/>
    <property type="evidence" value="ECO:0007669"/>
    <property type="project" value="InterPro"/>
</dbReference>
<dbReference type="EMBL" id="CAJVRC010000846">
    <property type="protein sequence ID" value="CAG8893507.1"/>
    <property type="molecule type" value="Genomic_DNA"/>
</dbReference>
<evidence type="ECO:0000313" key="10">
    <source>
        <dbReference type="Proteomes" id="UP001154252"/>
    </source>
</evidence>
<dbReference type="PROSITE" id="PS00086">
    <property type="entry name" value="CYTOCHROME_P450"/>
    <property type="match status" value="1"/>
</dbReference>
<evidence type="ECO:0008006" key="11">
    <source>
        <dbReference type="Google" id="ProtNLM"/>
    </source>
</evidence>
<dbReference type="OrthoDB" id="3934656at2759"/>
<name>A0A9W4KC73_9EURO</name>
<keyword evidence="8" id="KW-0472">Membrane</keyword>
<evidence type="ECO:0000256" key="8">
    <source>
        <dbReference type="SAM" id="Phobius"/>
    </source>
</evidence>
<evidence type="ECO:0000256" key="5">
    <source>
        <dbReference type="ARBA" id="ARBA00023004"/>
    </source>
</evidence>
<dbReference type="GO" id="GO:0004497">
    <property type="term" value="F:monooxygenase activity"/>
    <property type="evidence" value="ECO:0007669"/>
    <property type="project" value="UniProtKB-KW"/>
</dbReference>
<keyword evidence="7" id="KW-0503">Monooxygenase</keyword>
<dbReference type="PANTHER" id="PTHR24305">
    <property type="entry name" value="CYTOCHROME P450"/>
    <property type="match status" value="1"/>
</dbReference>
<dbReference type="GO" id="GO:0020037">
    <property type="term" value="F:heme binding"/>
    <property type="evidence" value="ECO:0007669"/>
    <property type="project" value="InterPro"/>
</dbReference>
<dbReference type="Proteomes" id="UP001154252">
    <property type="component" value="Unassembled WGS sequence"/>
</dbReference>
<evidence type="ECO:0000256" key="6">
    <source>
        <dbReference type="PIRSR" id="PIRSR602403-1"/>
    </source>
</evidence>
<dbReference type="GO" id="GO:0043386">
    <property type="term" value="P:mycotoxin biosynthetic process"/>
    <property type="evidence" value="ECO:0007669"/>
    <property type="project" value="UniProtKB-ARBA"/>
</dbReference>
<evidence type="ECO:0000256" key="3">
    <source>
        <dbReference type="ARBA" id="ARBA00022723"/>
    </source>
</evidence>
<dbReference type="PRINTS" id="PR00465">
    <property type="entry name" value="EP450IV"/>
</dbReference>
<dbReference type="GO" id="GO:0016705">
    <property type="term" value="F:oxidoreductase activity, acting on paired donors, with incorporation or reduction of molecular oxygen"/>
    <property type="evidence" value="ECO:0007669"/>
    <property type="project" value="InterPro"/>
</dbReference>
<keyword evidence="4 7" id="KW-0560">Oxidoreductase</keyword>
<keyword evidence="8" id="KW-0812">Transmembrane</keyword>
<proteinExistence type="inferred from homology"/>
<evidence type="ECO:0000313" key="9">
    <source>
        <dbReference type="EMBL" id="CAG8893507.1"/>
    </source>
</evidence>
<evidence type="ECO:0000256" key="1">
    <source>
        <dbReference type="ARBA" id="ARBA00001971"/>
    </source>
</evidence>
<keyword evidence="10" id="KW-1185">Reference proteome</keyword>
<dbReference type="PRINTS" id="PR00385">
    <property type="entry name" value="P450"/>
</dbReference>
<reference evidence="9" key="1">
    <citation type="submission" date="2021-07" db="EMBL/GenBank/DDBJ databases">
        <authorList>
            <person name="Branca A.L. A."/>
        </authorList>
    </citation>
    <scope>NUCLEOTIDE SEQUENCE</scope>
</reference>
<protein>
    <recommendedName>
        <fullName evidence="11">Cytochrome P450</fullName>
    </recommendedName>
</protein>
<comment type="cofactor">
    <cofactor evidence="1 6">
        <name>heme</name>
        <dbReference type="ChEBI" id="CHEBI:30413"/>
    </cofactor>
</comment>
<dbReference type="InterPro" id="IPR002403">
    <property type="entry name" value="Cyt_P450_E_grp-IV"/>
</dbReference>
<dbReference type="Gene3D" id="1.10.630.10">
    <property type="entry name" value="Cytochrome P450"/>
    <property type="match status" value="2"/>
</dbReference>
<accession>A0A9W4KC73</accession>